<dbReference type="InterPro" id="IPR012337">
    <property type="entry name" value="RNaseH-like_sf"/>
</dbReference>
<dbReference type="EMBL" id="JAUEPU010000045">
    <property type="protein sequence ID" value="KAK0486787.1"/>
    <property type="molecule type" value="Genomic_DNA"/>
</dbReference>
<dbReference type="InterPro" id="IPR002156">
    <property type="entry name" value="RNaseH_domain"/>
</dbReference>
<reference evidence="2" key="1">
    <citation type="submission" date="2023-06" db="EMBL/GenBank/DDBJ databases">
        <authorList>
            <consortium name="Lawrence Berkeley National Laboratory"/>
            <person name="Ahrendt S."/>
            <person name="Sahu N."/>
            <person name="Indic B."/>
            <person name="Wong-Bajracharya J."/>
            <person name="Merenyi Z."/>
            <person name="Ke H.-M."/>
            <person name="Monk M."/>
            <person name="Kocsube S."/>
            <person name="Drula E."/>
            <person name="Lipzen A."/>
            <person name="Balint B."/>
            <person name="Henrissat B."/>
            <person name="Andreopoulos B."/>
            <person name="Martin F.M."/>
            <person name="Harder C.B."/>
            <person name="Rigling D."/>
            <person name="Ford K.L."/>
            <person name="Foster G.D."/>
            <person name="Pangilinan J."/>
            <person name="Papanicolaou A."/>
            <person name="Barry K."/>
            <person name="LaButti K."/>
            <person name="Viragh M."/>
            <person name="Koriabine M."/>
            <person name="Yan M."/>
            <person name="Riley R."/>
            <person name="Champramary S."/>
            <person name="Plett K.L."/>
            <person name="Tsai I.J."/>
            <person name="Slot J."/>
            <person name="Sipos G."/>
            <person name="Plett J."/>
            <person name="Nagy L.G."/>
            <person name="Grigoriev I.V."/>
        </authorList>
    </citation>
    <scope>NUCLEOTIDE SEQUENCE</scope>
    <source>
        <strain evidence="2">HWK02</strain>
    </source>
</reference>
<dbReference type="Gene3D" id="3.30.420.10">
    <property type="entry name" value="Ribonuclease H-like superfamily/Ribonuclease H"/>
    <property type="match status" value="1"/>
</dbReference>
<keyword evidence="3" id="KW-1185">Reference proteome</keyword>
<protein>
    <recommendedName>
        <fullName evidence="1">RNase H type-1 domain-containing protein</fullName>
    </recommendedName>
</protein>
<evidence type="ECO:0000259" key="1">
    <source>
        <dbReference type="PROSITE" id="PS50879"/>
    </source>
</evidence>
<organism evidence="2 3">
    <name type="scientific">Armillaria luteobubalina</name>
    <dbReference type="NCBI Taxonomy" id="153913"/>
    <lineage>
        <taxon>Eukaryota</taxon>
        <taxon>Fungi</taxon>
        <taxon>Dikarya</taxon>
        <taxon>Basidiomycota</taxon>
        <taxon>Agaricomycotina</taxon>
        <taxon>Agaricomycetes</taxon>
        <taxon>Agaricomycetidae</taxon>
        <taxon>Agaricales</taxon>
        <taxon>Marasmiineae</taxon>
        <taxon>Physalacriaceae</taxon>
        <taxon>Armillaria</taxon>
    </lineage>
</organism>
<dbReference type="Pfam" id="PF00075">
    <property type="entry name" value="RNase_H"/>
    <property type="match status" value="1"/>
</dbReference>
<dbReference type="InterPro" id="IPR036397">
    <property type="entry name" value="RNaseH_sf"/>
</dbReference>
<dbReference type="GO" id="GO:0003676">
    <property type="term" value="F:nucleic acid binding"/>
    <property type="evidence" value="ECO:0007669"/>
    <property type="project" value="InterPro"/>
</dbReference>
<evidence type="ECO:0000313" key="3">
    <source>
        <dbReference type="Proteomes" id="UP001175228"/>
    </source>
</evidence>
<evidence type="ECO:0000313" key="2">
    <source>
        <dbReference type="EMBL" id="KAK0486787.1"/>
    </source>
</evidence>
<name>A0AA39PM28_9AGAR</name>
<feature type="non-terminal residue" evidence="2">
    <location>
        <position position="1"/>
    </location>
</feature>
<sequence length="144" mass="15800">DGLSLTQEQKDDNIKAKEDNGQICFDPDIVRACSLTDGIHIFMNNWGTCAKPAERCTPDPLLDDEQITISVTYTDGSAYNNGTADPCASAGVWFGDDNDRNIHVRLPGPNQMNNVAEIHAMLERVLAAINNKEIVMISDSTYVI</sequence>
<gene>
    <name evidence="2" type="ORF">EDD18DRAFT_1082657</name>
</gene>
<dbReference type="AlphaFoldDB" id="A0AA39PM28"/>
<proteinExistence type="predicted"/>
<accession>A0AA39PM28</accession>
<comment type="caution">
    <text evidence="2">The sequence shown here is derived from an EMBL/GenBank/DDBJ whole genome shotgun (WGS) entry which is preliminary data.</text>
</comment>
<dbReference type="GO" id="GO:0004523">
    <property type="term" value="F:RNA-DNA hybrid ribonuclease activity"/>
    <property type="evidence" value="ECO:0007669"/>
    <property type="project" value="InterPro"/>
</dbReference>
<dbReference type="SUPFAM" id="SSF53098">
    <property type="entry name" value="Ribonuclease H-like"/>
    <property type="match status" value="1"/>
</dbReference>
<dbReference type="Proteomes" id="UP001175228">
    <property type="component" value="Unassembled WGS sequence"/>
</dbReference>
<feature type="domain" description="RNase H type-1" evidence="1">
    <location>
        <begin position="66"/>
        <end position="144"/>
    </location>
</feature>
<dbReference type="PROSITE" id="PS50879">
    <property type="entry name" value="RNASE_H_1"/>
    <property type="match status" value="1"/>
</dbReference>